<keyword evidence="1" id="KW-0479">Metal-binding</keyword>
<feature type="chain" id="PRO_5002191230" description="PKD domain-containing protein" evidence="2">
    <location>
        <begin position="20"/>
        <end position="384"/>
    </location>
</feature>
<evidence type="ECO:0000259" key="3">
    <source>
        <dbReference type="PROSITE" id="PS50093"/>
    </source>
</evidence>
<keyword evidence="1" id="KW-0862">Zinc</keyword>
<feature type="binding site" evidence="1">
    <location>
        <position position="196"/>
    </location>
    <ligand>
        <name>Zn(2+)</name>
        <dbReference type="ChEBI" id="CHEBI:29105"/>
        <note>catalytic</note>
    </ligand>
</feature>
<dbReference type="PROSITE" id="PS50093">
    <property type="entry name" value="PKD"/>
    <property type="match status" value="1"/>
</dbReference>
<evidence type="ECO:0000313" key="6">
    <source>
        <dbReference type="Proteomes" id="UP000032266"/>
    </source>
</evidence>
<evidence type="ECO:0000259" key="4">
    <source>
        <dbReference type="PROSITE" id="PS51864"/>
    </source>
</evidence>
<name>A0A0C5VLA7_9GAMM</name>
<dbReference type="PANTHER" id="PTHR10127:SF850">
    <property type="entry name" value="METALLOENDOPEPTIDASE"/>
    <property type="match status" value="1"/>
</dbReference>
<feature type="binding site" evidence="1">
    <location>
        <position position="190"/>
    </location>
    <ligand>
        <name>Zn(2+)</name>
        <dbReference type="ChEBI" id="CHEBI:29105"/>
        <note>catalytic</note>
    </ligand>
</feature>
<evidence type="ECO:0000256" key="1">
    <source>
        <dbReference type="PROSITE-ProRule" id="PRU01211"/>
    </source>
</evidence>
<dbReference type="KEGG" id="gsn:YC6258_02091"/>
<dbReference type="AlphaFoldDB" id="A0A0C5VLA7"/>
<comment type="caution">
    <text evidence="1">Lacks conserved residue(s) required for the propagation of feature annotation.</text>
</comment>
<dbReference type="CDD" id="cd00146">
    <property type="entry name" value="PKD"/>
    <property type="match status" value="1"/>
</dbReference>
<organism evidence="5 6">
    <name type="scientific">Gynuella sunshinyii YC6258</name>
    <dbReference type="NCBI Taxonomy" id="1445510"/>
    <lineage>
        <taxon>Bacteria</taxon>
        <taxon>Pseudomonadati</taxon>
        <taxon>Pseudomonadota</taxon>
        <taxon>Gammaproteobacteria</taxon>
        <taxon>Oceanospirillales</taxon>
        <taxon>Saccharospirillaceae</taxon>
        <taxon>Gynuella</taxon>
    </lineage>
</organism>
<feature type="domain" description="PKD" evidence="3">
    <location>
        <begin position="314"/>
        <end position="369"/>
    </location>
</feature>
<sequence>MKKQFLCIATFFMATFSLAEINTEENNQIPSNGTDTTFISGYGFFNKQVTYEKQKDLAVLEGDIILGTIQEAEKWKTIITNQSNNIPTRSIIITGQRYRWPNNLIPYQFGSNVSLSTRNRVLNAMEHWRRNTAIEFTERTSNNASTYTDYVFIVSDENACWSYVGRRGGQQKLNLSNSCSFGNAVHEIGHTLGLWHEQSREDRDQYVQINRDNIIPGKEHNFNQKISDGDDVGEYDYGSIMHYSAYAFSSGGPTIVPLQSAVIGQRNGLSTLDIASINAHYPEIVPVAKLDKDSYSVLFGNGIFIDGRHSFDPNGDSLIYTWNLGDGAPITTSSAMLEYSYNQKGHYCLSLTVTDPSGNTDTDTASVTVFGYEDILPAINLLIL</sequence>
<dbReference type="InterPro" id="IPR034035">
    <property type="entry name" value="Astacin-like_dom"/>
</dbReference>
<feature type="domain" description="Peptidase M12A" evidence="4">
    <location>
        <begin position="89"/>
        <end position="286"/>
    </location>
</feature>
<feature type="active site" evidence="1">
    <location>
        <position position="187"/>
    </location>
</feature>
<dbReference type="Proteomes" id="UP000032266">
    <property type="component" value="Chromosome"/>
</dbReference>
<dbReference type="CDD" id="cd04280">
    <property type="entry name" value="ZnMc_astacin_like"/>
    <property type="match status" value="1"/>
</dbReference>
<accession>A0A0C5VLA7</accession>
<dbReference type="Pfam" id="PF18911">
    <property type="entry name" value="PKD_4"/>
    <property type="match status" value="1"/>
</dbReference>
<dbReference type="PATRIC" id="fig|1445510.3.peg.2052"/>
<dbReference type="SUPFAM" id="SSF55486">
    <property type="entry name" value="Metalloproteases ('zincins'), catalytic domain"/>
    <property type="match status" value="1"/>
</dbReference>
<dbReference type="GO" id="GO:0008270">
    <property type="term" value="F:zinc ion binding"/>
    <property type="evidence" value="ECO:0007669"/>
    <property type="project" value="UniProtKB-UniRule"/>
</dbReference>
<dbReference type="InterPro" id="IPR035986">
    <property type="entry name" value="PKD_dom_sf"/>
</dbReference>
<dbReference type="HOGENOM" id="CLU_719169_0_0_6"/>
<dbReference type="RefSeq" id="WP_052830179.1">
    <property type="nucleotide sequence ID" value="NZ_CP007142.1"/>
</dbReference>
<dbReference type="InterPro" id="IPR013783">
    <property type="entry name" value="Ig-like_fold"/>
</dbReference>
<dbReference type="SMART" id="SM00089">
    <property type="entry name" value="PKD"/>
    <property type="match status" value="1"/>
</dbReference>
<dbReference type="GO" id="GO:0004222">
    <property type="term" value="F:metalloendopeptidase activity"/>
    <property type="evidence" value="ECO:0007669"/>
    <property type="project" value="UniProtKB-UniRule"/>
</dbReference>
<dbReference type="InterPro" id="IPR001506">
    <property type="entry name" value="Peptidase_M12A"/>
</dbReference>
<keyword evidence="6" id="KW-1185">Reference proteome</keyword>
<dbReference type="SMART" id="SM00235">
    <property type="entry name" value="ZnMc"/>
    <property type="match status" value="1"/>
</dbReference>
<dbReference type="InterPro" id="IPR024079">
    <property type="entry name" value="MetalloPept_cat_dom_sf"/>
</dbReference>
<feature type="binding site" evidence="1">
    <location>
        <position position="186"/>
    </location>
    <ligand>
        <name>Zn(2+)</name>
        <dbReference type="ChEBI" id="CHEBI:29105"/>
        <note>catalytic</note>
    </ligand>
</feature>
<dbReference type="PANTHER" id="PTHR10127">
    <property type="entry name" value="DISCOIDIN, CUB, EGF, LAMININ , AND ZINC METALLOPROTEASE DOMAIN CONTAINING"/>
    <property type="match status" value="1"/>
</dbReference>
<dbReference type="NCBIfam" id="NF045530">
    <property type="entry name" value="LegP"/>
    <property type="match status" value="1"/>
</dbReference>
<keyword evidence="1" id="KW-0645">Protease</keyword>
<dbReference type="PRINTS" id="PR00480">
    <property type="entry name" value="ASTACIN"/>
</dbReference>
<dbReference type="OrthoDB" id="6188952at2"/>
<dbReference type="STRING" id="1445510.YC6258_02091"/>
<proteinExistence type="predicted"/>
<evidence type="ECO:0000313" key="5">
    <source>
        <dbReference type="EMBL" id="AJQ94133.1"/>
    </source>
</evidence>
<reference evidence="5 6" key="1">
    <citation type="submission" date="2014-01" db="EMBL/GenBank/DDBJ databases">
        <title>Full genme sequencing of cellulolytic bacterium Gynuella sunshinyii YC6258T gen. nov., sp. nov.</title>
        <authorList>
            <person name="Khan H."/>
            <person name="Chung E.J."/>
            <person name="Chung Y.R."/>
        </authorList>
    </citation>
    <scope>NUCLEOTIDE SEQUENCE [LARGE SCALE GENOMIC DNA]</scope>
    <source>
        <strain evidence="5 6">YC6258</strain>
    </source>
</reference>
<keyword evidence="1" id="KW-0378">Hydrolase</keyword>
<dbReference type="GO" id="GO:0006508">
    <property type="term" value="P:proteolysis"/>
    <property type="evidence" value="ECO:0007669"/>
    <property type="project" value="UniProtKB-KW"/>
</dbReference>
<dbReference type="SUPFAM" id="SSF49299">
    <property type="entry name" value="PKD domain"/>
    <property type="match status" value="1"/>
</dbReference>
<dbReference type="InterPro" id="IPR006026">
    <property type="entry name" value="Peptidase_Metallo"/>
</dbReference>
<protein>
    <recommendedName>
        <fullName evidence="7">PKD domain-containing protein</fullName>
    </recommendedName>
</protein>
<dbReference type="Gene3D" id="3.40.390.10">
    <property type="entry name" value="Collagenase (Catalytic Domain)"/>
    <property type="match status" value="1"/>
</dbReference>
<evidence type="ECO:0000256" key="2">
    <source>
        <dbReference type="SAM" id="SignalP"/>
    </source>
</evidence>
<comment type="cofactor">
    <cofactor evidence="1">
        <name>Zn(2+)</name>
        <dbReference type="ChEBI" id="CHEBI:29105"/>
    </cofactor>
    <text evidence="1">Binds 1 zinc ion per subunit.</text>
</comment>
<dbReference type="InterPro" id="IPR000601">
    <property type="entry name" value="PKD_dom"/>
</dbReference>
<feature type="signal peptide" evidence="2">
    <location>
        <begin position="1"/>
        <end position="19"/>
    </location>
</feature>
<keyword evidence="2" id="KW-0732">Signal</keyword>
<dbReference type="EMBL" id="CP007142">
    <property type="protein sequence ID" value="AJQ94133.1"/>
    <property type="molecule type" value="Genomic_DNA"/>
</dbReference>
<evidence type="ECO:0008006" key="7">
    <source>
        <dbReference type="Google" id="ProtNLM"/>
    </source>
</evidence>
<dbReference type="Pfam" id="PF01400">
    <property type="entry name" value="Astacin"/>
    <property type="match status" value="1"/>
</dbReference>
<gene>
    <name evidence="5" type="ORF">YC6258_02091</name>
</gene>
<dbReference type="InterPro" id="IPR022409">
    <property type="entry name" value="PKD/Chitinase_dom"/>
</dbReference>
<dbReference type="Gene3D" id="2.60.40.10">
    <property type="entry name" value="Immunoglobulins"/>
    <property type="match status" value="1"/>
</dbReference>
<keyword evidence="1" id="KW-0482">Metalloprotease</keyword>
<dbReference type="PROSITE" id="PS51864">
    <property type="entry name" value="ASTACIN"/>
    <property type="match status" value="1"/>
</dbReference>